<name>A0A087T717_STEMI</name>
<gene>
    <name evidence="2" type="ORF">X975_24124</name>
</gene>
<feature type="compositionally biased region" description="Basic and acidic residues" evidence="1">
    <location>
        <begin position="37"/>
        <end position="95"/>
    </location>
</feature>
<dbReference type="OrthoDB" id="5377144at2759"/>
<dbReference type="EMBL" id="KK113732">
    <property type="protein sequence ID" value="KFM60906.1"/>
    <property type="molecule type" value="Genomic_DNA"/>
</dbReference>
<proteinExistence type="predicted"/>
<feature type="non-terminal residue" evidence="2">
    <location>
        <position position="105"/>
    </location>
</feature>
<sequence length="105" mass="12943">MPKSKMGVKKGLMDRKKNAVVREYRKFQKKKGSYTRNQEDQSHGNEHEEEKLPFFRRALQEYEAKKKQKEREMQLRHAKRKEREEALRKYTEKKRQNFKKLSQKT</sequence>
<evidence type="ECO:0000256" key="1">
    <source>
        <dbReference type="SAM" id="MobiDB-lite"/>
    </source>
</evidence>
<protein>
    <submittedName>
        <fullName evidence="2">Uncharacterized protein</fullName>
    </submittedName>
</protein>
<feature type="compositionally biased region" description="Basic residues" evidence="1">
    <location>
        <begin position="96"/>
        <end position="105"/>
    </location>
</feature>
<evidence type="ECO:0000313" key="2">
    <source>
        <dbReference type="EMBL" id="KFM60906.1"/>
    </source>
</evidence>
<organism evidence="2 3">
    <name type="scientific">Stegodyphus mimosarum</name>
    <name type="common">African social velvet spider</name>
    <dbReference type="NCBI Taxonomy" id="407821"/>
    <lineage>
        <taxon>Eukaryota</taxon>
        <taxon>Metazoa</taxon>
        <taxon>Ecdysozoa</taxon>
        <taxon>Arthropoda</taxon>
        <taxon>Chelicerata</taxon>
        <taxon>Arachnida</taxon>
        <taxon>Araneae</taxon>
        <taxon>Araneomorphae</taxon>
        <taxon>Entelegynae</taxon>
        <taxon>Eresoidea</taxon>
        <taxon>Eresidae</taxon>
        <taxon>Stegodyphus</taxon>
    </lineage>
</organism>
<feature type="compositionally biased region" description="Basic and acidic residues" evidence="1">
    <location>
        <begin position="11"/>
        <end position="26"/>
    </location>
</feature>
<dbReference type="Proteomes" id="UP000054359">
    <property type="component" value="Unassembled WGS sequence"/>
</dbReference>
<reference evidence="2 3" key="1">
    <citation type="submission" date="2013-11" db="EMBL/GenBank/DDBJ databases">
        <title>Genome sequencing of Stegodyphus mimosarum.</title>
        <authorList>
            <person name="Bechsgaard J."/>
        </authorList>
    </citation>
    <scope>NUCLEOTIDE SEQUENCE [LARGE SCALE GENOMIC DNA]</scope>
</reference>
<evidence type="ECO:0000313" key="3">
    <source>
        <dbReference type="Proteomes" id="UP000054359"/>
    </source>
</evidence>
<dbReference type="AlphaFoldDB" id="A0A087T717"/>
<keyword evidence="3" id="KW-1185">Reference proteome</keyword>
<accession>A0A087T717</accession>
<feature type="region of interest" description="Disordered" evidence="1">
    <location>
        <begin position="1"/>
        <end position="105"/>
    </location>
</feature>